<name>A0ACB8CL15_DERSI</name>
<gene>
    <name evidence="1" type="ORF">HPB49_011828</name>
</gene>
<accession>A0ACB8CL15</accession>
<organism evidence="1 2">
    <name type="scientific">Dermacentor silvarum</name>
    <name type="common">Tick</name>
    <dbReference type="NCBI Taxonomy" id="543639"/>
    <lineage>
        <taxon>Eukaryota</taxon>
        <taxon>Metazoa</taxon>
        <taxon>Ecdysozoa</taxon>
        <taxon>Arthropoda</taxon>
        <taxon>Chelicerata</taxon>
        <taxon>Arachnida</taxon>
        <taxon>Acari</taxon>
        <taxon>Parasitiformes</taxon>
        <taxon>Ixodida</taxon>
        <taxon>Ixodoidea</taxon>
        <taxon>Ixodidae</taxon>
        <taxon>Rhipicephalinae</taxon>
        <taxon>Dermacentor</taxon>
    </lineage>
</organism>
<dbReference type="Proteomes" id="UP000821865">
    <property type="component" value="Chromosome 6"/>
</dbReference>
<dbReference type="EMBL" id="CM023475">
    <property type="protein sequence ID" value="KAH7945516.1"/>
    <property type="molecule type" value="Genomic_DNA"/>
</dbReference>
<comment type="caution">
    <text evidence="1">The sequence shown here is derived from an EMBL/GenBank/DDBJ whole genome shotgun (WGS) entry which is preliminary data.</text>
</comment>
<reference evidence="1" key="1">
    <citation type="submission" date="2020-05" db="EMBL/GenBank/DDBJ databases">
        <title>Large-scale comparative analyses of tick genomes elucidate their genetic diversity and vector capacities.</title>
        <authorList>
            <person name="Jia N."/>
            <person name="Wang J."/>
            <person name="Shi W."/>
            <person name="Du L."/>
            <person name="Sun Y."/>
            <person name="Zhan W."/>
            <person name="Jiang J."/>
            <person name="Wang Q."/>
            <person name="Zhang B."/>
            <person name="Ji P."/>
            <person name="Sakyi L.B."/>
            <person name="Cui X."/>
            <person name="Yuan T."/>
            <person name="Jiang B."/>
            <person name="Yang W."/>
            <person name="Lam T.T.-Y."/>
            <person name="Chang Q."/>
            <person name="Ding S."/>
            <person name="Wang X."/>
            <person name="Zhu J."/>
            <person name="Ruan X."/>
            <person name="Zhao L."/>
            <person name="Wei J."/>
            <person name="Que T."/>
            <person name="Du C."/>
            <person name="Cheng J."/>
            <person name="Dai P."/>
            <person name="Han X."/>
            <person name="Huang E."/>
            <person name="Gao Y."/>
            <person name="Liu J."/>
            <person name="Shao H."/>
            <person name="Ye R."/>
            <person name="Li L."/>
            <person name="Wei W."/>
            <person name="Wang X."/>
            <person name="Wang C."/>
            <person name="Yang T."/>
            <person name="Huo Q."/>
            <person name="Li W."/>
            <person name="Guo W."/>
            <person name="Chen H."/>
            <person name="Zhou L."/>
            <person name="Ni X."/>
            <person name="Tian J."/>
            <person name="Zhou Y."/>
            <person name="Sheng Y."/>
            <person name="Liu T."/>
            <person name="Pan Y."/>
            <person name="Xia L."/>
            <person name="Li J."/>
            <person name="Zhao F."/>
            <person name="Cao W."/>
        </authorList>
    </citation>
    <scope>NUCLEOTIDE SEQUENCE</scope>
    <source>
        <strain evidence="1">Dsil-2018</strain>
    </source>
</reference>
<proteinExistence type="predicted"/>
<sequence length="93" mass="10117">MSAKRKPLSLDKELAVLRRLDSGQRQVNVANAFGIPAQSLSAIKGQRQAIAAASESALLGPARKRLCTGYFSEVDDAVATWVNDPETFRFQDP</sequence>
<evidence type="ECO:0000313" key="2">
    <source>
        <dbReference type="Proteomes" id="UP000821865"/>
    </source>
</evidence>
<keyword evidence="2" id="KW-1185">Reference proteome</keyword>
<evidence type="ECO:0000313" key="1">
    <source>
        <dbReference type="EMBL" id="KAH7945516.1"/>
    </source>
</evidence>
<protein>
    <submittedName>
        <fullName evidence="1">Uncharacterized protein</fullName>
    </submittedName>
</protein>